<dbReference type="PANTHER" id="PTHR10856">
    <property type="entry name" value="CORONIN"/>
    <property type="match status" value="1"/>
</dbReference>
<evidence type="ECO:0000256" key="4">
    <source>
        <dbReference type="ARBA" id="ARBA00022574"/>
    </source>
</evidence>
<dbReference type="Pfam" id="PF08953">
    <property type="entry name" value="DUF1899"/>
    <property type="match status" value="2"/>
</dbReference>
<keyword evidence="13" id="KW-1185">Reference proteome</keyword>
<evidence type="ECO:0000256" key="1">
    <source>
        <dbReference type="ARBA" id="ARBA00004496"/>
    </source>
</evidence>
<evidence type="ECO:0000313" key="13">
    <source>
        <dbReference type="Proteomes" id="UP000332933"/>
    </source>
</evidence>
<dbReference type="SMART" id="SM00320">
    <property type="entry name" value="WD40"/>
    <property type="match status" value="7"/>
</dbReference>
<feature type="compositionally biased region" description="Acidic residues" evidence="9">
    <location>
        <begin position="887"/>
        <end position="897"/>
    </location>
</feature>
<dbReference type="InterPro" id="IPR011047">
    <property type="entry name" value="Quinoprotein_ADH-like_sf"/>
</dbReference>
<dbReference type="AlphaFoldDB" id="A0A485L961"/>
<dbReference type="Proteomes" id="UP000332933">
    <property type="component" value="Unassembled WGS sequence"/>
</dbReference>
<dbReference type="PROSITE" id="PS00678">
    <property type="entry name" value="WD_REPEATS_1"/>
    <property type="match status" value="3"/>
</dbReference>
<feature type="repeat" description="WD" evidence="7">
    <location>
        <begin position="512"/>
        <end position="554"/>
    </location>
</feature>
<evidence type="ECO:0000313" key="11">
    <source>
        <dbReference type="EMBL" id="KAF0690513.1"/>
    </source>
</evidence>
<evidence type="ECO:0000313" key="12">
    <source>
        <dbReference type="EMBL" id="VFT94841.1"/>
    </source>
</evidence>
<dbReference type="Pfam" id="PF16300">
    <property type="entry name" value="WD40_4"/>
    <property type="match status" value="2"/>
</dbReference>
<evidence type="ECO:0000256" key="2">
    <source>
        <dbReference type="ARBA" id="ARBA00009482"/>
    </source>
</evidence>
<sequence length="897" mass="100003">MFRASKYRNVLGTNLPREEWYEELQMDGTRLDLYPVAATESHLAFVSQLNSGASIEIKLLNDKGKANALQKPPSLLRGHTQRVNSLEFYPFDTDSKSLLASGGDDCSVKIWNVSQDIESSDCLWTYNHAFNSKNVALSFHPSASNVLGAAFAHSVEVLNIESQSVVGTPMKHPDLVTGISWKADGSVLVSVCQDNNIRAWDPRLNDEASLSPGHQGRKPANITWCKDEMFFTAGFNNIQERELMLWDLRKMEKPLARERVDSGTGLLIPVFDEDTNLLFLSGRGDKIVRTYEVAFQRPFFASLQQSTFFRPTWGMAKIPKRACALDQCEVDRLLSVSQSSIESLSFTVPRKESQNQFQADLYPDSRINRAALTSAEWIGGNNIMPLVGKVEPPLSFVDPPVTTFQDSISWNSGGGWGDVALTTPIVENITEAPISYELSEKAKKLGSIQGNKFKYVTGKPLSRSECYLNVPSDGNVLIANETHWATTVLGTGGPVMIQPLDHRGKVENAHVINGHKSAVTDMEFHPFSERLLATASDDCVVQIWDLSKETPESTLVGHEKGVRCVSFHPSAENILATGSMDSTIRLWDLTTSQSKQEITKFEDSPFNIAFNYDGSLFATITRDKVLRVIDPRSNKTVSMSCAHEGAKTQKVLWCSQNKSSTIMTVGFNGRSERQLYLWDSRNLLDPLTTTTIDTSGSILLPFYDESSSVIYLVGRGDRSLLTYEIESGKLQPCSPFSFNGPPIAAAAVLPKRCCNIKDVEVARLLLLTKTTIEPISFSLPRAEKLKNYFQDDIYGVVRDSVPCQTSESWFSGENRDPRVVSLQPPGMPLLSEREIEAPVVPKVVDFKAQKQREDEEKKTRDEQFQRLHALAYQPTLHSQRNPRGNADNDDEEDGWDD</sequence>
<protein>
    <recommendedName>
        <fullName evidence="8">Coronin</fullName>
    </recommendedName>
</protein>
<keyword evidence="3" id="KW-0963">Cytoplasm</keyword>
<evidence type="ECO:0000259" key="10">
    <source>
        <dbReference type="SMART" id="SM01166"/>
    </source>
</evidence>
<dbReference type="PANTHER" id="PTHR10856:SF20">
    <property type="entry name" value="CORONIN-7"/>
    <property type="match status" value="1"/>
</dbReference>
<dbReference type="InterPro" id="IPR015943">
    <property type="entry name" value="WD40/YVTN_repeat-like_dom_sf"/>
</dbReference>
<dbReference type="SMART" id="SM01166">
    <property type="entry name" value="DUF1899"/>
    <property type="match status" value="2"/>
</dbReference>
<feature type="repeat" description="WD" evidence="7">
    <location>
        <begin position="169"/>
        <end position="201"/>
    </location>
</feature>
<dbReference type="FunFam" id="2.130.10.10:FF:000774">
    <property type="entry name" value="Coronin"/>
    <property type="match status" value="1"/>
</dbReference>
<dbReference type="InterPro" id="IPR020472">
    <property type="entry name" value="WD40_PAC1"/>
</dbReference>
<dbReference type="InterPro" id="IPR019775">
    <property type="entry name" value="WD40_repeat_CS"/>
</dbReference>
<feature type="compositionally biased region" description="Basic and acidic residues" evidence="9">
    <location>
        <begin position="848"/>
        <end position="865"/>
    </location>
</feature>
<dbReference type="PRINTS" id="PR00320">
    <property type="entry name" value="GPROTEINBRPT"/>
</dbReference>
<comment type="similarity">
    <text evidence="2 8">Belongs to the WD repeat coronin family.</text>
</comment>
<dbReference type="SUPFAM" id="SSF50998">
    <property type="entry name" value="Quinoprotein alcohol dehydrogenase-like"/>
    <property type="match status" value="1"/>
</dbReference>
<evidence type="ECO:0000256" key="8">
    <source>
        <dbReference type="RuleBase" id="RU280818"/>
    </source>
</evidence>
<reference evidence="12 13" key="1">
    <citation type="submission" date="2019-03" db="EMBL/GenBank/DDBJ databases">
        <authorList>
            <person name="Gaulin E."/>
            <person name="Dumas B."/>
        </authorList>
    </citation>
    <scope>NUCLEOTIDE SEQUENCE [LARGE SCALE GENOMIC DNA]</scope>
    <source>
        <strain evidence="12">CBS 568.67</strain>
    </source>
</reference>
<evidence type="ECO:0000256" key="5">
    <source>
        <dbReference type="ARBA" id="ARBA00022737"/>
    </source>
</evidence>
<keyword evidence="6" id="KW-0009">Actin-binding</keyword>
<proteinExistence type="inferred from homology"/>
<dbReference type="PROSITE" id="PS50294">
    <property type="entry name" value="WD_REPEATS_REGION"/>
    <property type="match status" value="4"/>
</dbReference>
<gene>
    <name evidence="12" type="primary">Aste57867_18103</name>
    <name evidence="11" type="ORF">As57867_018041</name>
    <name evidence="12" type="ORF">ASTE57867_18103</name>
</gene>
<dbReference type="SMART" id="SM01167">
    <property type="entry name" value="DUF1900"/>
    <property type="match status" value="2"/>
</dbReference>
<evidence type="ECO:0000256" key="3">
    <source>
        <dbReference type="ARBA" id="ARBA00022490"/>
    </source>
</evidence>
<keyword evidence="5 8" id="KW-0677">Repeat</keyword>
<feature type="repeat" description="WD" evidence="7">
    <location>
        <begin position="555"/>
        <end position="597"/>
    </location>
</feature>
<dbReference type="EMBL" id="VJMH01006375">
    <property type="protein sequence ID" value="KAF0690513.1"/>
    <property type="molecule type" value="Genomic_DNA"/>
</dbReference>
<dbReference type="EMBL" id="CAADRA010006396">
    <property type="protein sequence ID" value="VFT94841.1"/>
    <property type="molecule type" value="Genomic_DNA"/>
</dbReference>
<reference evidence="11" key="2">
    <citation type="submission" date="2019-06" db="EMBL/GenBank/DDBJ databases">
        <title>Genomics analysis of Aphanomyces spp. identifies a new class of oomycete effector associated with host adaptation.</title>
        <authorList>
            <person name="Gaulin E."/>
        </authorList>
    </citation>
    <scope>NUCLEOTIDE SEQUENCE</scope>
    <source>
        <strain evidence="11">CBS 578.67</strain>
    </source>
</reference>
<feature type="repeat" description="WD" evidence="7">
    <location>
        <begin position="76"/>
        <end position="114"/>
    </location>
</feature>
<comment type="subcellular location">
    <subcellularLocation>
        <location evidence="1">Cytoplasm</location>
    </subcellularLocation>
</comment>
<evidence type="ECO:0000256" key="6">
    <source>
        <dbReference type="ARBA" id="ARBA00023203"/>
    </source>
</evidence>
<evidence type="ECO:0000256" key="7">
    <source>
        <dbReference type="PROSITE-ProRule" id="PRU00221"/>
    </source>
</evidence>
<evidence type="ECO:0000256" key="9">
    <source>
        <dbReference type="SAM" id="MobiDB-lite"/>
    </source>
</evidence>
<keyword evidence="4 7" id="KW-0853">WD repeat</keyword>
<organism evidence="12 13">
    <name type="scientific">Aphanomyces stellatus</name>
    <dbReference type="NCBI Taxonomy" id="120398"/>
    <lineage>
        <taxon>Eukaryota</taxon>
        <taxon>Sar</taxon>
        <taxon>Stramenopiles</taxon>
        <taxon>Oomycota</taxon>
        <taxon>Saprolegniomycetes</taxon>
        <taxon>Saprolegniales</taxon>
        <taxon>Verrucalvaceae</taxon>
        <taxon>Aphanomyces</taxon>
    </lineage>
</organism>
<feature type="region of interest" description="Disordered" evidence="9">
    <location>
        <begin position="848"/>
        <end position="897"/>
    </location>
</feature>
<feature type="domain" description="DUF1899" evidence="10">
    <location>
        <begin position="1"/>
        <end position="64"/>
    </location>
</feature>
<dbReference type="Pfam" id="PF00400">
    <property type="entry name" value="WD40"/>
    <property type="match status" value="4"/>
</dbReference>
<dbReference type="InterPro" id="IPR015505">
    <property type="entry name" value="Coronin"/>
</dbReference>
<dbReference type="OrthoDB" id="1850764at2759"/>
<name>A0A485L961_9STRA</name>
<dbReference type="InterPro" id="IPR015048">
    <property type="entry name" value="DUF1899"/>
</dbReference>
<dbReference type="InterPro" id="IPR001680">
    <property type="entry name" value="WD40_rpt"/>
</dbReference>
<dbReference type="PROSITE" id="PS50082">
    <property type="entry name" value="WD_REPEATS_2"/>
    <property type="match status" value="4"/>
</dbReference>
<dbReference type="Gene3D" id="2.130.10.10">
    <property type="entry name" value="YVTN repeat-like/Quinoprotein amine dehydrogenase"/>
    <property type="match status" value="2"/>
</dbReference>
<accession>A0A485L961</accession>
<dbReference type="GO" id="GO:0005737">
    <property type="term" value="C:cytoplasm"/>
    <property type="evidence" value="ECO:0007669"/>
    <property type="project" value="UniProtKB-SubCell"/>
</dbReference>
<dbReference type="GO" id="GO:0003779">
    <property type="term" value="F:actin binding"/>
    <property type="evidence" value="ECO:0007669"/>
    <property type="project" value="UniProtKB-KW"/>
</dbReference>
<feature type="domain" description="DUF1899" evidence="10">
    <location>
        <begin position="447"/>
        <end position="504"/>
    </location>
</feature>